<keyword evidence="2" id="KW-1185">Reference proteome</keyword>
<proteinExistence type="predicted"/>
<name>A0A1I6YKR2_9HYPH</name>
<reference evidence="2" key="1">
    <citation type="submission" date="2016-10" db="EMBL/GenBank/DDBJ databases">
        <authorList>
            <person name="Varghese N."/>
            <person name="Submissions S."/>
        </authorList>
    </citation>
    <scope>NUCLEOTIDE SEQUENCE [LARGE SCALE GENOMIC DNA]</scope>
    <source>
        <strain evidence="2">DSM 17465</strain>
    </source>
</reference>
<organism evidence="1 2">
    <name type="scientific">Pseudovibrio denitrificans</name>
    <dbReference type="NCBI Taxonomy" id="258256"/>
    <lineage>
        <taxon>Bacteria</taxon>
        <taxon>Pseudomonadati</taxon>
        <taxon>Pseudomonadota</taxon>
        <taxon>Alphaproteobacteria</taxon>
        <taxon>Hyphomicrobiales</taxon>
        <taxon>Stappiaceae</taxon>
        <taxon>Pseudovibrio</taxon>
    </lineage>
</organism>
<gene>
    <name evidence="1" type="ORF">SAMN05444141_101946</name>
</gene>
<dbReference type="RefSeq" id="WP_128647341.1">
    <property type="nucleotide sequence ID" value="NZ_FPBD01000001.1"/>
</dbReference>
<accession>A0A1I6YKR2</accession>
<dbReference type="Proteomes" id="UP000183371">
    <property type="component" value="Unassembled WGS sequence"/>
</dbReference>
<protein>
    <submittedName>
        <fullName evidence="1">Uncharacterized protein</fullName>
    </submittedName>
</protein>
<evidence type="ECO:0000313" key="2">
    <source>
        <dbReference type="Proteomes" id="UP000183371"/>
    </source>
</evidence>
<dbReference type="EMBL" id="FPBD01000001">
    <property type="protein sequence ID" value="SFT50994.1"/>
    <property type="molecule type" value="Genomic_DNA"/>
</dbReference>
<dbReference type="AlphaFoldDB" id="A0A1I6YKR2"/>
<sequence>MRIWALTLLILLFAGVSAGSAYDINQGMTDEVVLHSSVDLESPLLSEFSLSHHEKCCNSSGDQTSSTSASSCAADCTSLFVDSAEFVFQASIEHEVTPIPIRTALIADLKDQPPKFL</sequence>
<evidence type="ECO:0000313" key="1">
    <source>
        <dbReference type="EMBL" id="SFT50994.1"/>
    </source>
</evidence>